<comment type="caution">
    <text evidence="3">The sequence shown here is derived from an EMBL/GenBank/DDBJ whole genome shotgun (WGS) entry which is preliminary data.</text>
</comment>
<dbReference type="InterPro" id="IPR053008">
    <property type="entry name" value="Phomopsin_biosynth_assoc"/>
</dbReference>
<keyword evidence="2" id="KW-0472">Membrane</keyword>
<dbReference type="OrthoDB" id="3501153at2759"/>
<evidence type="ECO:0000313" key="3">
    <source>
        <dbReference type="EMBL" id="RDL33747.1"/>
    </source>
</evidence>
<feature type="transmembrane region" description="Helical" evidence="2">
    <location>
        <begin position="78"/>
        <end position="99"/>
    </location>
</feature>
<name>A0A370TFS3_9HELO</name>
<proteinExistence type="predicted"/>
<organism evidence="3 4">
    <name type="scientific">Venustampulla echinocandica</name>
    <dbReference type="NCBI Taxonomy" id="2656787"/>
    <lineage>
        <taxon>Eukaryota</taxon>
        <taxon>Fungi</taxon>
        <taxon>Dikarya</taxon>
        <taxon>Ascomycota</taxon>
        <taxon>Pezizomycotina</taxon>
        <taxon>Leotiomycetes</taxon>
        <taxon>Helotiales</taxon>
        <taxon>Pleuroascaceae</taxon>
        <taxon>Venustampulla</taxon>
    </lineage>
</organism>
<keyword evidence="2" id="KW-1133">Transmembrane helix</keyword>
<dbReference type="AlphaFoldDB" id="A0A370TFS3"/>
<reference evidence="3 4" key="1">
    <citation type="journal article" date="2018" name="IMA Fungus">
        <title>IMA Genome-F 9: Draft genome sequence of Annulohypoxylon stygium, Aspergillus mulundensis, Berkeleyomyces basicola (syn. Thielaviopsis basicola), Ceratocystis smalleyi, two Cercospora beticola strains, Coleophoma cylindrospora, Fusarium fracticaudum, Phialophora cf. hyalina, and Morchella septimelata.</title>
        <authorList>
            <person name="Wingfield B.D."/>
            <person name="Bills G.F."/>
            <person name="Dong Y."/>
            <person name="Huang W."/>
            <person name="Nel W.J."/>
            <person name="Swalarsk-Parry B.S."/>
            <person name="Vaghefi N."/>
            <person name="Wilken P.M."/>
            <person name="An Z."/>
            <person name="de Beer Z.W."/>
            <person name="De Vos L."/>
            <person name="Chen L."/>
            <person name="Duong T.A."/>
            <person name="Gao Y."/>
            <person name="Hammerbacher A."/>
            <person name="Kikkert J.R."/>
            <person name="Li Y."/>
            <person name="Li H."/>
            <person name="Li K."/>
            <person name="Li Q."/>
            <person name="Liu X."/>
            <person name="Ma X."/>
            <person name="Naidoo K."/>
            <person name="Pethybridge S.J."/>
            <person name="Sun J."/>
            <person name="Steenkamp E.T."/>
            <person name="van der Nest M.A."/>
            <person name="van Wyk S."/>
            <person name="Wingfield M.J."/>
            <person name="Xiong C."/>
            <person name="Yue Q."/>
            <person name="Zhang X."/>
        </authorList>
    </citation>
    <scope>NUCLEOTIDE SEQUENCE [LARGE SCALE GENOMIC DNA]</scope>
    <source>
        <strain evidence="3 4">BP 5553</strain>
    </source>
</reference>
<feature type="region of interest" description="Disordered" evidence="1">
    <location>
        <begin position="1"/>
        <end position="45"/>
    </location>
</feature>
<feature type="region of interest" description="Disordered" evidence="1">
    <location>
        <begin position="104"/>
        <end position="124"/>
    </location>
</feature>
<sequence length="313" mass="34706">MPSKGYHKLYQTSRSSDIAEQGTRQVKFQDDPSNEPEKQIPNGGHDEEALLESEETVYQPTDLLQRFKPPQWIQQKSLLVFASIIIGVAIICIATASVIDWNSSTSNRDHSHHPNQDTSSIFGSTSGFASSPSGLALDCGTSNDEALERGCVFDLMVYGWTPPACSEPDLASDAVSQSSRLAQYAAAGEFPWYGEENYTNPLPQDPNILSEQAVIWATNGWHQAHCLYFWQLLARAVENSVKNGIKNTYVLSETLVWSHTYHCNRVLAAKVVSTIDEPVIKTLRIYGQCVRIDTIPDPYLEHGDFVPVLDAAD</sequence>
<dbReference type="GeneID" id="43600964"/>
<evidence type="ECO:0000256" key="2">
    <source>
        <dbReference type="SAM" id="Phobius"/>
    </source>
</evidence>
<protein>
    <submittedName>
        <fullName evidence="3">Uncharacterized protein</fullName>
    </submittedName>
</protein>
<feature type="compositionally biased region" description="Polar residues" evidence="1">
    <location>
        <begin position="10"/>
        <end position="26"/>
    </location>
</feature>
<dbReference type="PANTHER" id="PTHR35896">
    <property type="entry name" value="IG-LIKE DOMAIN-CONTAINING PROTEIN"/>
    <property type="match status" value="1"/>
</dbReference>
<evidence type="ECO:0000256" key="1">
    <source>
        <dbReference type="SAM" id="MobiDB-lite"/>
    </source>
</evidence>
<keyword evidence="2" id="KW-0812">Transmembrane</keyword>
<dbReference type="RefSeq" id="XP_031867029.1">
    <property type="nucleotide sequence ID" value="XM_032016738.1"/>
</dbReference>
<dbReference type="PANTHER" id="PTHR35896:SF3">
    <property type="entry name" value="MAJOR FACILITATOR SUPERFAMILY TRANSPORTER"/>
    <property type="match status" value="1"/>
</dbReference>
<feature type="compositionally biased region" description="Basic and acidic residues" evidence="1">
    <location>
        <begin position="27"/>
        <end position="45"/>
    </location>
</feature>
<dbReference type="EMBL" id="NPIC01000008">
    <property type="protein sequence ID" value="RDL33747.1"/>
    <property type="molecule type" value="Genomic_DNA"/>
</dbReference>
<dbReference type="Proteomes" id="UP000254866">
    <property type="component" value="Unassembled WGS sequence"/>
</dbReference>
<gene>
    <name evidence="3" type="ORF">BP5553_08115</name>
</gene>
<evidence type="ECO:0000313" key="4">
    <source>
        <dbReference type="Proteomes" id="UP000254866"/>
    </source>
</evidence>
<keyword evidence="4" id="KW-1185">Reference proteome</keyword>
<accession>A0A370TFS3</accession>
<dbReference type="STRING" id="2656787.A0A370TFS3"/>